<evidence type="ECO:0000256" key="4">
    <source>
        <dbReference type="ARBA" id="ARBA00022692"/>
    </source>
</evidence>
<dbReference type="Pfam" id="PF21082">
    <property type="entry name" value="MS_channel_3rd"/>
    <property type="match status" value="1"/>
</dbReference>
<keyword evidence="7" id="KW-0407">Ion channel</keyword>
<evidence type="ECO:0000259" key="8">
    <source>
        <dbReference type="Pfam" id="PF00924"/>
    </source>
</evidence>
<dbReference type="PANTHER" id="PTHR30221">
    <property type="entry name" value="SMALL-CONDUCTANCE MECHANOSENSITIVE CHANNEL"/>
    <property type="match status" value="1"/>
</dbReference>
<evidence type="ECO:0000256" key="2">
    <source>
        <dbReference type="ARBA" id="ARBA00008017"/>
    </source>
</evidence>
<sequence>MKFFVKLGRKFYTTGLGFATIRLFIFWFACLLDVAMKSFDIAEFFQKIVRDLYESVYVSLGGSLDDQTLNWAERGVALAATALKIVILLSIIGLVYWLLVYCVKRTRAFLHLSTRHVKIVRANLRYAWLVVSLLAVMTQIGMKADTITATAKAAAWAGFYYVLWSTSGQMISRVLKHYELNASIEQLLKNLILVVIFVLALASILAQFGFDIVSLVAGLGIVGLAVGFAAQSTLANFIAGITILVEQSFQVGDWIRLGDTEGRVVKISLRATQILDRDNIIIIIPNSTVSSSEVTNLTSKKMIRFDVSARIALEADITKARTAIVKTLLKDEVILKHPAPMATVDHIGEYGVHFIVRFWVAPLSVARIPVIKENINEKIKRAFDDAGIAIPYPHMRLIADDGVLIAERVKSKPSSQTTVDMIEETPEQAAKKN</sequence>
<dbReference type="InterPro" id="IPR023408">
    <property type="entry name" value="MscS_beta-dom_sf"/>
</dbReference>
<keyword evidence="3" id="KW-1003">Cell membrane</keyword>
<evidence type="ECO:0000256" key="6">
    <source>
        <dbReference type="ARBA" id="ARBA00023136"/>
    </source>
</evidence>
<reference evidence="11 12" key="1">
    <citation type="submission" date="2018-06" db="EMBL/GenBank/DDBJ databases">
        <authorList>
            <consortium name="Pathogen Informatics"/>
            <person name="Doyle S."/>
        </authorList>
    </citation>
    <scope>NUCLEOTIDE SEQUENCE [LARGE SCALE GENOMIC DNA]</scope>
    <source>
        <strain evidence="11 12">NCTC10293</strain>
    </source>
</reference>
<dbReference type="SUPFAM" id="SSF82689">
    <property type="entry name" value="Mechanosensitive channel protein MscS (YggB), C-terminal domain"/>
    <property type="match status" value="1"/>
</dbReference>
<keyword evidence="7" id="KW-0406">Ion transport</keyword>
<comment type="subunit">
    <text evidence="7">Homoheptamer.</text>
</comment>
<dbReference type="SUPFAM" id="SSF82861">
    <property type="entry name" value="Mechanosensitive channel protein MscS (YggB), transmembrane region"/>
    <property type="match status" value="1"/>
</dbReference>
<dbReference type="PANTHER" id="PTHR30221:SF1">
    <property type="entry name" value="SMALL-CONDUCTANCE MECHANOSENSITIVE CHANNEL"/>
    <property type="match status" value="1"/>
</dbReference>
<name>A0A378R9S5_9GAMM</name>
<keyword evidence="5 7" id="KW-1133">Transmembrane helix</keyword>
<dbReference type="InterPro" id="IPR049142">
    <property type="entry name" value="MS_channel_1st"/>
</dbReference>
<dbReference type="Gene3D" id="2.30.30.60">
    <property type="match status" value="1"/>
</dbReference>
<dbReference type="EMBL" id="UGQE01000004">
    <property type="protein sequence ID" value="STZ14847.1"/>
    <property type="molecule type" value="Genomic_DNA"/>
</dbReference>
<dbReference type="Gene3D" id="3.30.70.100">
    <property type="match status" value="1"/>
</dbReference>
<feature type="domain" description="Mechanosensitive ion channel transmembrane helices 2/3" evidence="10">
    <location>
        <begin position="190"/>
        <end position="231"/>
    </location>
</feature>
<evidence type="ECO:0000256" key="5">
    <source>
        <dbReference type="ARBA" id="ARBA00022989"/>
    </source>
</evidence>
<gene>
    <name evidence="11" type="primary">mscS_2</name>
    <name evidence="11" type="ORF">NCTC10293_02450</name>
</gene>
<feature type="domain" description="Mechanosensitive ion channel MscS" evidence="8">
    <location>
        <begin position="233"/>
        <end position="298"/>
    </location>
</feature>
<feature type="transmembrane region" description="Helical" evidence="7">
    <location>
        <begin position="124"/>
        <end position="142"/>
    </location>
</feature>
<keyword evidence="7" id="KW-0813">Transport</keyword>
<dbReference type="InterPro" id="IPR006685">
    <property type="entry name" value="MscS_channel_2nd"/>
</dbReference>
<feature type="transmembrane region" description="Helical" evidence="7">
    <location>
        <begin position="154"/>
        <end position="175"/>
    </location>
</feature>
<dbReference type="GO" id="GO:0005886">
    <property type="term" value="C:plasma membrane"/>
    <property type="evidence" value="ECO:0007669"/>
    <property type="project" value="UniProtKB-SubCell"/>
</dbReference>
<evidence type="ECO:0000259" key="10">
    <source>
        <dbReference type="Pfam" id="PF21088"/>
    </source>
</evidence>
<feature type="transmembrane region" description="Helical" evidence="7">
    <location>
        <begin position="12"/>
        <end position="36"/>
    </location>
</feature>
<keyword evidence="7" id="KW-0997">Cell inner membrane</keyword>
<dbReference type="SUPFAM" id="SSF50182">
    <property type="entry name" value="Sm-like ribonucleoproteins"/>
    <property type="match status" value="1"/>
</dbReference>
<comment type="caution">
    <text evidence="7">Lacks conserved residue(s) required for the propagation of feature annotation.</text>
</comment>
<feature type="domain" description="Mechanosensitive ion channel MscS C-terminal" evidence="9">
    <location>
        <begin position="309"/>
        <end position="390"/>
    </location>
</feature>
<dbReference type="InterPro" id="IPR011066">
    <property type="entry name" value="MscS_channel_C_sf"/>
</dbReference>
<dbReference type="GO" id="GO:0008381">
    <property type="term" value="F:mechanosensitive monoatomic ion channel activity"/>
    <property type="evidence" value="ECO:0007669"/>
    <property type="project" value="InterPro"/>
</dbReference>
<dbReference type="InterPro" id="IPR045275">
    <property type="entry name" value="MscS_archaea/bacteria_type"/>
</dbReference>
<dbReference type="AlphaFoldDB" id="A0A378R9S5"/>
<accession>A0A378R9S5</accession>
<dbReference type="Pfam" id="PF00924">
    <property type="entry name" value="MS_channel_2nd"/>
    <property type="match status" value="1"/>
</dbReference>
<keyword evidence="4 7" id="KW-0812">Transmembrane</keyword>
<organism evidence="11 12">
    <name type="scientific">Moraxella caviae</name>
    <dbReference type="NCBI Taxonomy" id="34060"/>
    <lineage>
        <taxon>Bacteria</taxon>
        <taxon>Pseudomonadati</taxon>
        <taxon>Pseudomonadota</taxon>
        <taxon>Gammaproteobacteria</taxon>
        <taxon>Moraxellales</taxon>
        <taxon>Moraxellaceae</taxon>
        <taxon>Moraxella</taxon>
    </lineage>
</organism>
<evidence type="ECO:0000256" key="1">
    <source>
        <dbReference type="ARBA" id="ARBA00004651"/>
    </source>
</evidence>
<evidence type="ECO:0000259" key="9">
    <source>
        <dbReference type="Pfam" id="PF21082"/>
    </source>
</evidence>
<dbReference type="Proteomes" id="UP000255279">
    <property type="component" value="Unassembled WGS sequence"/>
</dbReference>
<proteinExistence type="inferred from homology"/>
<keyword evidence="6 7" id="KW-0472">Membrane</keyword>
<comment type="similarity">
    <text evidence="2 7">Belongs to the MscS (TC 1.A.23) family.</text>
</comment>
<comment type="function">
    <text evidence="7">Mechanosensitive channel that participates in the regulation of osmotic pressure changes within the cell, opening in response to stretch forces in the membrane lipid bilayer, without the need for other proteins. Contributes to normal resistance to hypoosmotic shock. Forms an ion channel of 1.0 nanosiemens conductance with a slight preference for anions.</text>
</comment>
<comment type="subcellular location">
    <subcellularLocation>
        <location evidence="7">Cell inner membrane</location>
        <topology evidence="7">Multi-pass membrane protein</topology>
    </subcellularLocation>
    <subcellularLocation>
        <location evidence="1">Cell membrane</location>
        <topology evidence="1">Multi-pass membrane protein</topology>
    </subcellularLocation>
</comment>
<evidence type="ECO:0000313" key="11">
    <source>
        <dbReference type="EMBL" id="STZ14847.1"/>
    </source>
</evidence>
<feature type="transmembrane region" description="Helical" evidence="7">
    <location>
        <begin position="76"/>
        <end position="103"/>
    </location>
</feature>
<feature type="transmembrane region" description="Helical" evidence="7">
    <location>
        <begin position="212"/>
        <end position="230"/>
    </location>
</feature>
<dbReference type="InterPro" id="IPR049278">
    <property type="entry name" value="MS_channel_C"/>
</dbReference>
<evidence type="ECO:0000256" key="3">
    <source>
        <dbReference type="ARBA" id="ARBA00022475"/>
    </source>
</evidence>
<protein>
    <recommendedName>
        <fullName evidence="7">Small-conductance mechanosensitive channel</fullName>
    </recommendedName>
</protein>
<evidence type="ECO:0000313" key="12">
    <source>
        <dbReference type="Proteomes" id="UP000255279"/>
    </source>
</evidence>
<evidence type="ECO:0000256" key="7">
    <source>
        <dbReference type="RuleBase" id="RU369025"/>
    </source>
</evidence>
<dbReference type="InterPro" id="IPR010920">
    <property type="entry name" value="LSM_dom_sf"/>
</dbReference>
<feature type="transmembrane region" description="Helical" evidence="7">
    <location>
        <begin position="187"/>
        <end position="206"/>
    </location>
</feature>
<dbReference type="Gene3D" id="1.10.287.1260">
    <property type="match status" value="1"/>
</dbReference>
<dbReference type="InterPro" id="IPR011014">
    <property type="entry name" value="MscS_channel_TM-2"/>
</dbReference>
<dbReference type="Pfam" id="PF21088">
    <property type="entry name" value="MS_channel_1st"/>
    <property type="match status" value="1"/>
</dbReference>